<protein>
    <recommendedName>
        <fullName evidence="3">RRM domain-containing protein</fullName>
    </recommendedName>
</protein>
<dbReference type="Gene3D" id="3.30.70.330">
    <property type="match status" value="1"/>
</dbReference>
<evidence type="ECO:0000313" key="5">
    <source>
        <dbReference type="Proteomes" id="UP000822688"/>
    </source>
</evidence>
<dbReference type="PANTHER" id="PTHR48027">
    <property type="entry name" value="HETEROGENEOUS NUCLEAR RIBONUCLEOPROTEIN 87F-RELATED"/>
    <property type="match status" value="1"/>
</dbReference>
<gene>
    <name evidence="4" type="ORF">KC19_9G117200</name>
</gene>
<organism evidence="4 5">
    <name type="scientific">Ceratodon purpureus</name>
    <name type="common">Fire moss</name>
    <name type="synonym">Dicranum purpureum</name>
    <dbReference type="NCBI Taxonomy" id="3225"/>
    <lineage>
        <taxon>Eukaryota</taxon>
        <taxon>Viridiplantae</taxon>
        <taxon>Streptophyta</taxon>
        <taxon>Embryophyta</taxon>
        <taxon>Bryophyta</taxon>
        <taxon>Bryophytina</taxon>
        <taxon>Bryopsida</taxon>
        <taxon>Dicranidae</taxon>
        <taxon>Pseudoditrichales</taxon>
        <taxon>Ditrichaceae</taxon>
        <taxon>Ceratodon</taxon>
    </lineage>
</organism>
<evidence type="ECO:0000256" key="1">
    <source>
        <dbReference type="ARBA" id="ARBA00022884"/>
    </source>
</evidence>
<accession>A0A8T0GU49</accession>
<dbReference type="InterPro" id="IPR052462">
    <property type="entry name" value="SLIRP/GR-RBP-like"/>
</dbReference>
<name>A0A8T0GU49_CERPU</name>
<dbReference type="Pfam" id="PF00076">
    <property type="entry name" value="RRM_1"/>
    <property type="match status" value="1"/>
</dbReference>
<proteinExistence type="predicted"/>
<dbReference type="SUPFAM" id="SSF54928">
    <property type="entry name" value="RNA-binding domain, RBD"/>
    <property type="match status" value="1"/>
</dbReference>
<dbReference type="AlphaFoldDB" id="A0A8T0GU49"/>
<feature type="domain" description="RRM" evidence="3">
    <location>
        <begin position="42"/>
        <end position="117"/>
    </location>
</feature>
<sequence>MAFLAKLGGLARQSVARNMLQQHSGAAAIPALYLVSRGMASSKLFVGGLAWGTTDANIKETFSQYGEVTEVKIICDRDTGKSIGFSFVSFTSEQEAEAALQAIKKKNWKILMIEKKV</sequence>
<dbReference type="SMART" id="SM00360">
    <property type="entry name" value="RRM"/>
    <property type="match status" value="1"/>
</dbReference>
<dbReference type="PROSITE" id="PS50102">
    <property type="entry name" value="RRM"/>
    <property type="match status" value="1"/>
</dbReference>
<dbReference type="EMBL" id="CM026430">
    <property type="protein sequence ID" value="KAG0562087.1"/>
    <property type="molecule type" value="Genomic_DNA"/>
</dbReference>
<dbReference type="InterPro" id="IPR012677">
    <property type="entry name" value="Nucleotide-bd_a/b_plait_sf"/>
</dbReference>
<keyword evidence="1 2" id="KW-0694">RNA-binding</keyword>
<dbReference type="InterPro" id="IPR000504">
    <property type="entry name" value="RRM_dom"/>
</dbReference>
<comment type="caution">
    <text evidence="4">The sequence shown here is derived from an EMBL/GenBank/DDBJ whole genome shotgun (WGS) entry which is preliminary data.</text>
</comment>
<evidence type="ECO:0000256" key="2">
    <source>
        <dbReference type="PROSITE-ProRule" id="PRU00176"/>
    </source>
</evidence>
<keyword evidence="5" id="KW-1185">Reference proteome</keyword>
<dbReference type="Proteomes" id="UP000822688">
    <property type="component" value="Chromosome 9"/>
</dbReference>
<dbReference type="InterPro" id="IPR035979">
    <property type="entry name" value="RBD_domain_sf"/>
</dbReference>
<reference evidence="4" key="1">
    <citation type="submission" date="2020-06" db="EMBL/GenBank/DDBJ databases">
        <title>WGS assembly of Ceratodon purpureus strain R40.</title>
        <authorList>
            <person name="Carey S.B."/>
            <person name="Jenkins J."/>
            <person name="Shu S."/>
            <person name="Lovell J.T."/>
            <person name="Sreedasyam A."/>
            <person name="Maumus F."/>
            <person name="Tiley G.P."/>
            <person name="Fernandez-Pozo N."/>
            <person name="Barry K."/>
            <person name="Chen C."/>
            <person name="Wang M."/>
            <person name="Lipzen A."/>
            <person name="Daum C."/>
            <person name="Saski C.A."/>
            <person name="Payton A.C."/>
            <person name="Mcbreen J.C."/>
            <person name="Conrad R.E."/>
            <person name="Kollar L.M."/>
            <person name="Olsson S."/>
            <person name="Huttunen S."/>
            <person name="Landis J.B."/>
            <person name="Wickett N.J."/>
            <person name="Johnson M.G."/>
            <person name="Rensing S.A."/>
            <person name="Grimwood J."/>
            <person name="Schmutz J."/>
            <person name="Mcdaniel S.F."/>
        </authorList>
    </citation>
    <scope>NUCLEOTIDE SEQUENCE</scope>
    <source>
        <strain evidence="4">R40</strain>
    </source>
</reference>
<dbReference type="GO" id="GO:0003723">
    <property type="term" value="F:RNA binding"/>
    <property type="evidence" value="ECO:0007669"/>
    <property type="project" value="UniProtKB-UniRule"/>
</dbReference>
<evidence type="ECO:0000259" key="3">
    <source>
        <dbReference type="PROSITE" id="PS50102"/>
    </source>
</evidence>
<evidence type="ECO:0000313" key="4">
    <source>
        <dbReference type="EMBL" id="KAG0562087.1"/>
    </source>
</evidence>